<dbReference type="Proteomes" id="UP000004095">
    <property type="component" value="Unassembled WGS sequence"/>
</dbReference>
<gene>
    <name evidence="2" type="ORF">M23134_07973</name>
</gene>
<evidence type="ECO:0000256" key="1">
    <source>
        <dbReference type="SAM" id="MobiDB-lite"/>
    </source>
</evidence>
<dbReference type="RefSeq" id="WP_002703189.1">
    <property type="nucleotide sequence ID" value="NZ_AAWS01000052.1"/>
</dbReference>
<feature type="compositionally biased region" description="Basic and acidic residues" evidence="1">
    <location>
        <begin position="380"/>
        <end position="392"/>
    </location>
</feature>
<evidence type="ECO:0000313" key="3">
    <source>
        <dbReference type="Proteomes" id="UP000004095"/>
    </source>
</evidence>
<sequence>MLCLVSFNVFAETIKLKITYNGVGVAGHTVIVVAGAASFGQGVTDGGGNLTINAGTLTSKDIQLAGRKVTHHSRKEWTIAGLITLDNNNFVHVKMDEIIKKLIDGTGTSEKLIAIAWGLTEDSPEAQKEAINETITGALNDPDFKETNKEVNAMLGMMTKRPSSKTKPASKPVKAQTSTQQVTKSDDFSIANDIQSFTKELGGIRKDALLMQQQTLQGKISLSENTIRKRNKRYKKLKEIKDVNQDLLSLAKVEFEQAKTRKSKYELNLNWVNARLKGKVSRKTRQYYKGMLKKTDYLLDDLKEERKKLLAKKKPEEFTRFGLKRKIAQLGVTLKRKQFSRKTTFRRTRKVILDKEIAAIKVRLKKYKTYLAEQRAIEATKKAQEKKVETKTGKKQKEKK</sequence>
<accession>A1ZWJ7</accession>
<evidence type="ECO:0000313" key="2">
    <source>
        <dbReference type="EMBL" id="EAY25236.1"/>
    </source>
</evidence>
<feature type="region of interest" description="Disordered" evidence="1">
    <location>
        <begin position="380"/>
        <end position="400"/>
    </location>
</feature>
<keyword evidence="3" id="KW-1185">Reference proteome</keyword>
<organism evidence="2 3">
    <name type="scientific">Microscilla marina ATCC 23134</name>
    <dbReference type="NCBI Taxonomy" id="313606"/>
    <lineage>
        <taxon>Bacteria</taxon>
        <taxon>Pseudomonadati</taxon>
        <taxon>Bacteroidota</taxon>
        <taxon>Cytophagia</taxon>
        <taxon>Cytophagales</taxon>
        <taxon>Microscillaceae</taxon>
        <taxon>Microscilla</taxon>
    </lineage>
</organism>
<name>A1ZWJ7_MICM2</name>
<reference evidence="2 3" key="1">
    <citation type="submission" date="2007-01" db="EMBL/GenBank/DDBJ databases">
        <authorList>
            <person name="Haygood M."/>
            <person name="Podell S."/>
            <person name="Anderson C."/>
            <person name="Hopkinson B."/>
            <person name="Roe K."/>
            <person name="Barbeau K."/>
            <person name="Gaasterland T."/>
            <person name="Ferriera S."/>
            <person name="Johnson J."/>
            <person name="Kravitz S."/>
            <person name="Beeson K."/>
            <person name="Sutton G."/>
            <person name="Rogers Y.-H."/>
            <person name="Friedman R."/>
            <person name="Frazier M."/>
            <person name="Venter J.C."/>
        </authorList>
    </citation>
    <scope>NUCLEOTIDE SEQUENCE [LARGE SCALE GENOMIC DNA]</scope>
    <source>
        <strain evidence="2 3">ATCC 23134</strain>
    </source>
</reference>
<dbReference type="AlphaFoldDB" id="A1ZWJ7"/>
<proteinExistence type="predicted"/>
<comment type="caution">
    <text evidence="2">The sequence shown here is derived from an EMBL/GenBank/DDBJ whole genome shotgun (WGS) entry which is preliminary data.</text>
</comment>
<feature type="region of interest" description="Disordered" evidence="1">
    <location>
        <begin position="159"/>
        <end position="184"/>
    </location>
</feature>
<protein>
    <submittedName>
        <fullName evidence="2">Uncharacterized protein</fullName>
    </submittedName>
</protein>
<dbReference type="EMBL" id="AAWS01000052">
    <property type="protein sequence ID" value="EAY25236.1"/>
    <property type="molecule type" value="Genomic_DNA"/>
</dbReference>